<protein>
    <recommendedName>
        <fullName evidence="2">Glycoside hydrolase family 42 N-terminal domain-containing protein</fullName>
    </recommendedName>
</protein>
<feature type="non-terminal residue" evidence="1">
    <location>
        <position position="255"/>
    </location>
</feature>
<organism evidence="1">
    <name type="scientific">marine sediment metagenome</name>
    <dbReference type="NCBI Taxonomy" id="412755"/>
    <lineage>
        <taxon>unclassified sequences</taxon>
        <taxon>metagenomes</taxon>
        <taxon>ecological metagenomes</taxon>
    </lineage>
</organism>
<feature type="non-terminal residue" evidence="1">
    <location>
        <position position="1"/>
    </location>
</feature>
<evidence type="ECO:0000313" key="1">
    <source>
        <dbReference type="EMBL" id="GAJ06945.1"/>
    </source>
</evidence>
<evidence type="ECO:0008006" key="2">
    <source>
        <dbReference type="Google" id="ProtNLM"/>
    </source>
</evidence>
<dbReference type="Gene3D" id="3.20.20.80">
    <property type="entry name" value="Glycosidases"/>
    <property type="match status" value="1"/>
</dbReference>
<dbReference type="PANTHER" id="PTHR42732:SF1">
    <property type="entry name" value="BETA-MANNOSIDASE"/>
    <property type="match status" value="1"/>
</dbReference>
<accession>X1VHQ4</accession>
<sequence length="255" mass="28672">FVRHHTHVEVPEYFEAADELGIMVQSEIPYWAYGSPEDDSYPHVSHMSGGPKDPPGDLRALVKHFRRYISQAIYCGGNEGHYQEAVGKELHDLAKKLDPSRPWMGQEGDTNMGASASDLQCYSRAGSGDAFAVPLLGDENDCPMIQHEYLSFSTGDDPRLEPRYRDGYAPNWTMAEAREAAQKAGLEWAQTEACIEAGYRLQGIFHKIGIESSRLCPRIDGYSMWLLIDFPPATWNGLLNIFHGRKHSTPEYFTT</sequence>
<dbReference type="InterPro" id="IPR017853">
    <property type="entry name" value="GH"/>
</dbReference>
<dbReference type="PANTHER" id="PTHR42732">
    <property type="entry name" value="BETA-GALACTOSIDASE"/>
    <property type="match status" value="1"/>
</dbReference>
<dbReference type="AlphaFoldDB" id="X1VHQ4"/>
<reference evidence="1" key="1">
    <citation type="journal article" date="2014" name="Front. Microbiol.">
        <title>High frequency of phylogenetically diverse reductive dehalogenase-homologous genes in deep subseafloor sedimentary metagenomes.</title>
        <authorList>
            <person name="Kawai M."/>
            <person name="Futagami T."/>
            <person name="Toyoda A."/>
            <person name="Takaki Y."/>
            <person name="Nishi S."/>
            <person name="Hori S."/>
            <person name="Arai W."/>
            <person name="Tsubouchi T."/>
            <person name="Morono Y."/>
            <person name="Uchiyama I."/>
            <person name="Ito T."/>
            <person name="Fujiyama A."/>
            <person name="Inagaki F."/>
            <person name="Takami H."/>
        </authorList>
    </citation>
    <scope>NUCLEOTIDE SEQUENCE</scope>
    <source>
        <strain evidence="1">Expedition CK06-06</strain>
    </source>
</reference>
<dbReference type="SUPFAM" id="SSF51445">
    <property type="entry name" value="(Trans)glycosidases"/>
    <property type="match status" value="1"/>
</dbReference>
<comment type="caution">
    <text evidence="1">The sequence shown here is derived from an EMBL/GenBank/DDBJ whole genome shotgun (WGS) entry which is preliminary data.</text>
</comment>
<name>X1VHQ4_9ZZZZ</name>
<gene>
    <name evidence="1" type="ORF">S12H4_45157</name>
</gene>
<dbReference type="InterPro" id="IPR051913">
    <property type="entry name" value="GH2_Domain-Containing"/>
</dbReference>
<dbReference type="EMBL" id="BARW01027892">
    <property type="protein sequence ID" value="GAJ06945.1"/>
    <property type="molecule type" value="Genomic_DNA"/>
</dbReference>
<proteinExistence type="predicted"/>